<dbReference type="Proteomes" id="UP000002812">
    <property type="component" value="Unassembled WGS sequence"/>
</dbReference>
<feature type="transmembrane region" description="Helical" evidence="7">
    <location>
        <begin position="398"/>
        <end position="414"/>
    </location>
</feature>
<dbReference type="HOGENOM" id="CLU_030965_1_0_1"/>
<dbReference type="EMBL" id="AKHY01000002">
    <property type="protein sequence ID" value="EIT83618.1"/>
    <property type="molecule type" value="Genomic_DNA"/>
</dbReference>
<proteinExistence type="predicted"/>
<keyword evidence="4 7" id="KW-0812">Transmembrane</keyword>
<protein>
    <submittedName>
        <fullName evidence="8">Uncharacterized protein</fullName>
    </submittedName>
</protein>
<organism evidence="8 9">
    <name type="scientific">Aspergillus oryzae (strain 3.042)</name>
    <name type="common">Yellow koji mold</name>
    <dbReference type="NCBI Taxonomy" id="1160506"/>
    <lineage>
        <taxon>Eukaryota</taxon>
        <taxon>Fungi</taxon>
        <taxon>Dikarya</taxon>
        <taxon>Ascomycota</taxon>
        <taxon>Pezizomycotina</taxon>
        <taxon>Eurotiomycetes</taxon>
        <taxon>Eurotiomycetidae</taxon>
        <taxon>Eurotiales</taxon>
        <taxon>Aspergillaceae</taxon>
        <taxon>Aspergillus</taxon>
        <taxon>Aspergillus subgen. Circumdati</taxon>
    </lineage>
</organism>
<dbReference type="OrthoDB" id="2119662at2759"/>
<reference evidence="8 9" key="1">
    <citation type="journal article" date="2012" name="Eukaryot. Cell">
        <title>Draft genome sequence of Aspergillus oryzae strain 3.042.</title>
        <authorList>
            <person name="Zhao G."/>
            <person name="Yao Y."/>
            <person name="Qi W."/>
            <person name="Wang C."/>
            <person name="Hou L."/>
            <person name="Zeng B."/>
            <person name="Cao X."/>
        </authorList>
    </citation>
    <scope>NUCLEOTIDE SEQUENCE [LARGE SCALE GENOMIC DNA]</scope>
    <source>
        <strain evidence="8 9">3.042</strain>
    </source>
</reference>
<feature type="transmembrane region" description="Helical" evidence="7">
    <location>
        <begin position="318"/>
        <end position="337"/>
    </location>
</feature>
<keyword evidence="5 7" id="KW-1133">Transmembrane helix</keyword>
<evidence type="ECO:0000313" key="8">
    <source>
        <dbReference type="EMBL" id="EIT83618.1"/>
    </source>
</evidence>
<evidence type="ECO:0000256" key="6">
    <source>
        <dbReference type="ARBA" id="ARBA00023136"/>
    </source>
</evidence>
<feature type="transmembrane region" description="Helical" evidence="7">
    <location>
        <begin position="368"/>
        <end position="386"/>
    </location>
</feature>
<dbReference type="InterPro" id="IPR052031">
    <property type="entry name" value="Membrane_Transporter-Flippase"/>
</dbReference>
<accession>I8UA10</accession>
<dbReference type="AlphaFoldDB" id="I8UA10"/>
<evidence type="ECO:0000256" key="1">
    <source>
        <dbReference type="ARBA" id="ARBA00004651"/>
    </source>
</evidence>
<evidence type="ECO:0000256" key="3">
    <source>
        <dbReference type="ARBA" id="ARBA00022475"/>
    </source>
</evidence>
<evidence type="ECO:0000313" key="9">
    <source>
        <dbReference type="Proteomes" id="UP000002812"/>
    </source>
</evidence>
<dbReference type="PANTHER" id="PTHR43549">
    <property type="entry name" value="MULTIDRUG RESISTANCE PROTEIN YPNP-RELATED"/>
    <property type="match status" value="1"/>
</dbReference>
<reference evidence="9" key="2">
    <citation type="submission" date="2012-06" db="EMBL/GenBank/DDBJ databases">
        <title>Comparative genomic analyses of Aspergillus oryzae 3.042 and A. oryzae RIB40 for soy-sauce fermentation.</title>
        <authorList>
            <person name="Zhao G."/>
            <person name="Hou L."/>
            <person name="Wang C."/>
            <person name="Cao X."/>
        </authorList>
    </citation>
    <scope>NUCLEOTIDE SEQUENCE [LARGE SCALE GENOMIC DNA]</scope>
    <source>
        <strain evidence="9">3.042</strain>
    </source>
</reference>
<comment type="subcellular location">
    <subcellularLocation>
        <location evidence="1">Cell membrane</location>
        <topology evidence="1">Multi-pass membrane protein</topology>
    </subcellularLocation>
</comment>
<evidence type="ECO:0000256" key="4">
    <source>
        <dbReference type="ARBA" id="ARBA00022692"/>
    </source>
</evidence>
<comment type="caution">
    <text evidence="8">The sequence shown here is derived from an EMBL/GenBank/DDBJ whole genome shotgun (WGS) entry which is preliminary data.</text>
</comment>
<keyword evidence="6 7" id="KW-0472">Membrane</keyword>
<evidence type="ECO:0000256" key="7">
    <source>
        <dbReference type="SAM" id="Phobius"/>
    </source>
</evidence>
<evidence type="ECO:0000256" key="5">
    <source>
        <dbReference type="ARBA" id="ARBA00022989"/>
    </source>
</evidence>
<feature type="transmembrane region" description="Helical" evidence="7">
    <location>
        <begin position="420"/>
        <end position="447"/>
    </location>
</feature>
<gene>
    <name evidence="8" type="ORF">Ao3042_05116</name>
</gene>
<feature type="transmembrane region" description="Helical" evidence="7">
    <location>
        <begin position="87"/>
        <end position="111"/>
    </location>
</feature>
<dbReference type="PANTHER" id="PTHR43549:SF2">
    <property type="entry name" value="MULTIDRUG RESISTANCE PROTEIN NORM-RELATED"/>
    <property type="match status" value="1"/>
</dbReference>
<sequence>MQTRSKFCNFVSSYFGSLIFNLGAFALPALYSTLSKLWIANIDSSQVVTTDIYTYIGVIVQVLNDGFPRSAWLVIGDKSARSVTSRLSLSYTIIVVQTVLGTVMTGIFLAASNSLAAAFMPVEVRQTSLKYVRISSIAALSSALETAVSCCTRALDHPDVPLFISSTKFIVNIILDLLILSKVHPGSFQPTVNTQAWIRVACDMSSALCGLGYFLHLTFKLQRSQPGTQRVKPSSAIRNAIYLWLVSRIVLLGENYATAWGVFNTIRWGLVMVPVQALEQSTLTFVGHNWGVWRDRAGVEIRYPKATKSDIMDICRPAFTSCGIALVFEVILCIALSIRGIQGFAYYLSGSTVVAQITQRIWKQIDWTYIFYGLNYQLAAILLAASPRWYLYQALGSNFLWMLPWAIFATAMSVSKSAAWTYYAIIFGGALVFDFMDISVTLAIWALRLSRGRVKVGMRDSFLDISSLRFTVTIDKINLLTVEQQEMLSVSRP</sequence>
<dbReference type="GO" id="GO:0005886">
    <property type="term" value="C:plasma membrane"/>
    <property type="evidence" value="ECO:0007669"/>
    <property type="project" value="UniProtKB-SubCell"/>
</dbReference>
<name>I8UA10_ASPO3</name>
<feature type="transmembrane region" description="Helical" evidence="7">
    <location>
        <begin position="7"/>
        <end position="32"/>
    </location>
</feature>
<evidence type="ECO:0000256" key="2">
    <source>
        <dbReference type="ARBA" id="ARBA00022448"/>
    </source>
</evidence>
<keyword evidence="3" id="KW-1003">Cell membrane</keyword>
<keyword evidence="2" id="KW-0813">Transport</keyword>